<accession>A0A173LN66</accession>
<evidence type="ECO:0000256" key="1">
    <source>
        <dbReference type="ARBA" id="ARBA00012928"/>
    </source>
</evidence>
<dbReference type="AlphaFoldDB" id="A0A173LN66"/>
<dbReference type="Proteomes" id="UP000186104">
    <property type="component" value="Chromosome"/>
</dbReference>
<dbReference type="Pfam" id="PF02146">
    <property type="entry name" value="SIR2"/>
    <property type="match status" value="1"/>
</dbReference>
<evidence type="ECO:0000313" key="6">
    <source>
        <dbReference type="EMBL" id="ANI92010.1"/>
    </source>
</evidence>
<gene>
    <name evidence="6" type="ORF">BJL86_1225</name>
</gene>
<evidence type="ECO:0000256" key="4">
    <source>
        <dbReference type="PROSITE-ProRule" id="PRU00236"/>
    </source>
</evidence>
<keyword evidence="2" id="KW-0808">Transferase</keyword>
<feature type="binding site" evidence="4">
    <location>
        <position position="197"/>
    </location>
    <ligand>
        <name>Zn(2+)</name>
        <dbReference type="ChEBI" id="CHEBI:29105"/>
    </ligand>
</feature>
<protein>
    <recommendedName>
        <fullName evidence="1">protein acetyllysine N-acetyltransferase</fullName>
        <ecNumber evidence="1">2.3.1.286</ecNumber>
    </recommendedName>
</protein>
<dbReference type="PROSITE" id="PS50305">
    <property type="entry name" value="SIRTUIN"/>
    <property type="match status" value="1"/>
</dbReference>
<dbReference type="GO" id="GO:0070403">
    <property type="term" value="F:NAD+ binding"/>
    <property type="evidence" value="ECO:0007669"/>
    <property type="project" value="InterPro"/>
</dbReference>
<proteinExistence type="predicted"/>
<evidence type="ECO:0000256" key="2">
    <source>
        <dbReference type="ARBA" id="ARBA00022679"/>
    </source>
</evidence>
<organism evidence="6 7">
    <name type="scientific">Dietzia timorensis</name>
    <dbReference type="NCBI Taxonomy" id="499555"/>
    <lineage>
        <taxon>Bacteria</taxon>
        <taxon>Bacillati</taxon>
        <taxon>Actinomycetota</taxon>
        <taxon>Actinomycetes</taxon>
        <taxon>Mycobacteriales</taxon>
        <taxon>Dietziaceae</taxon>
        <taxon>Dietzia</taxon>
    </lineage>
</organism>
<feature type="domain" description="Deacetylase sirtuin-type" evidence="5">
    <location>
        <begin position="13"/>
        <end position="292"/>
    </location>
</feature>
<evidence type="ECO:0000259" key="5">
    <source>
        <dbReference type="PROSITE" id="PS50305"/>
    </source>
</evidence>
<feature type="binding site" evidence="4">
    <location>
        <position position="143"/>
    </location>
    <ligand>
        <name>Zn(2+)</name>
        <dbReference type="ChEBI" id="CHEBI:29105"/>
    </ligand>
</feature>
<dbReference type="STRING" id="499555.BJL86_1225"/>
<dbReference type="EMBL" id="CP015961">
    <property type="protein sequence ID" value="ANI92010.1"/>
    <property type="molecule type" value="Genomic_DNA"/>
</dbReference>
<feature type="binding site" evidence="4">
    <location>
        <position position="200"/>
    </location>
    <ligand>
        <name>Zn(2+)</name>
        <dbReference type="ChEBI" id="CHEBI:29105"/>
    </ligand>
</feature>
<dbReference type="InterPro" id="IPR026591">
    <property type="entry name" value="Sirtuin_cat_small_dom_sf"/>
</dbReference>
<dbReference type="InterPro" id="IPR026590">
    <property type="entry name" value="Ssirtuin_cat_dom"/>
</dbReference>
<dbReference type="SUPFAM" id="SSF52467">
    <property type="entry name" value="DHS-like NAD/FAD-binding domain"/>
    <property type="match status" value="1"/>
</dbReference>
<sequence>MRTRPVAWAPAEPTEPDADLAERAAGLADLMRGRRAVVLTGAGVSTGSGIPDYRGPQSPQRTPMTYGQFVSDPEFRQRYWARNHVGWRHMERAEPNRTHEILAEWERAGRVVGVITQNVDMLHLKAGSRNVIDLHGNYGSVACISCTYTINRWAFDDRLSALNPRFRERVASRGAIEVAPDADALVGDTAGFAFPDCPACGGILKPAIVYFGENVPRPRVAAARALVDGADLVLAVGTSLTVQSGYQFIRQATGSGRPVAVVNRGTTRAHGLATLTIDGDCSEVLALVDTAL</sequence>
<evidence type="ECO:0000313" key="7">
    <source>
        <dbReference type="Proteomes" id="UP000186104"/>
    </source>
</evidence>
<dbReference type="Gene3D" id="3.40.50.1220">
    <property type="entry name" value="TPP-binding domain"/>
    <property type="match status" value="1"/>
</dbReference>
<dbReference type="Gene3D" id="3.30.1600.10">
    <property type="entry name" value="SIR2/SIRT2 'Small Domain"/>
    <property type="match status" value="1"/>
</dbReference>
<evidence type="ECO:0000256" key="3">
    <source>
        <dbReference type="ARBA" id="ARBA00023027"/>
    </source>
</evidence>
<dbReference type="InterPro" id="IPR029035">
    <property type="entry name" value="DHS-like_NAD/FAD-binding_dom"/>
</dbReference>
<dbReference type="InterPro" id="IPR050134">
    <property type="entry name" value="NAD-dep_sirtuin_deacylases"/>
</dbReference>
<dbReference type="PANTHER" id="PTHR11085">
    <property type="entry name" value="NAD-DEPENDENT PROTEIN DEACYLASE SIRTUIN-5, MITOCHONDRIAL-RELATED"/>
    <property type="match status" value="1"/>
</dbReference>
<dbReference type="InterPro" id="IPR003000">
    <property type="entry name" value="Sirtuin"/>
</dbReference>
<keyword evidence="4" id="KW-0862">Zinc</keyword>
<dbReference type="PANTHER" id="PTHR11085:SF10">
    <property type="entry name" value="NAD-DEPENDENT PROTEIN DEACYLASE SIRTUIN-5, MITOCHONDRIAL-RELATED"/>
    <property type="match status" value="1"/>
</dbReference>
<dbReference type="OrthoDB" id="9800582at2"/>
<keyword evidence="3" id="KW-0520">NAD</keyword>
<dbReference type="GO" id="GO:0017136">
    <property type="term" value="F:histone deacetylase activity, NAD-dependent"/>
    <property type="evidence" value="ECO:0007669"/>
    <property type="project" value="TreeGrafter"/>
</dbReference>
<keyword evidence="4" id="KW-0479">Metal-binding</keyword>
<dbReference type="GO" id="GO:0046872">
    <property type="term" value="F:metal ion binding"/>
    <property type="evidence" value="ECO:0007669"/>
    <property type="project" value="UniProtKB-KW"/>
</dbReference>
<reference evidence="6 7" key="1">
    <citation type="submission" date="2016-06" db="EMBL/GenBank/DDBJ databases">
        <title>Complete genome sequence of a saline-alkali tolerant type strain Dietzia timorensis ID05-A0528T.</title>
        <authorList>
            <person name="Wu X."/>
        </authorList>
    </citation>
    <scope>NUCLEOTIDE SEQUENCE [LARGE SCALE GENOMIC DNA]</scope>
    <source>
        <strain evidence="6 7">ID05-A0528</strain>
    </source>
</reference>
<feature type="binding site" evidence="4">
    <location>
        <position position="146"/>
    </location>
    <ligand>
        <name>Zn(2+)</name>
        <dbReference type="ChEBI" id="CHEBI:29105"/>
    </ligand>
</feature>
<keyword evidence="7" id="KW-1185">Reference proteome</keyword>
<dbReference type="KEGG" id="dtm:BJL86_1225"/>
<dbReference type="RefSeq" id="WP_067471844.1">
    <property type="nucleotide sequence ID" value="NZ_CP015961.1"/>
</dbReference>
<name>A0A173LN66_9ACTN</name>
<dbReference type="EC" id="2.3.1.286" evidence="1"/>
<feature type="active site" description="Proton acceptor" evidence="4">
    <location>
        <position position="135"/>
    </location>
</feature>